<reference evidence="2" key="2">
    <citation type="journal article" date="2015" name="Data Brief">
        <title>Shoot transcriptome of the giant reed, Arundo donax.</title>
        <authorList>
            <person name="Barrero R.A."/>
            <person name="Guerrero F.D."/>
            <person name="Moolhuijzen P."/>
            <person name="Goolsby J.A."/>
            <person name="Tidwell J."/>
            <person name="Bellgard S.E."/>
            <person name="Bellgard M.I."/>
        </authorList>
    </citation>
    <scope>NUCLEOTIDE SEQUENCE</scope>
    <source>
        <tissue evidence="2">Shoot tissue taken approximately 20 cm above the soil surface</tissue>
    </source>
</reference>
<reference evidence="2" key="1">
    <citation type="submission" date="2014-09" db="EMBL/GenBank/DDBJ databases">
        <authorList>
            <person name="Magalhaes I.L.F."/>
            <person name="Oliveira U."/>
            <person name="Santos F.R."/>
            <person name="Vidigal T.H.D.A."/>
            <person name="Brescovit A.D."/>
            <person name="Santos A.J."/>
        </authorList>
    </citation>
    <scope>NUCLEOTIDE SEQUENCE</scope>
    <source>
        <tissue evidence="2">Shoot tissue taken approximately 20 cm above the soil surface</tissue>
    </source>
</reference>
<dbReference type="EMBL" id="GBRH01195110">
    <property type="protein sequence ID" value="JAE02786.1"/>
    <property type="molecule type" value="Transcribed_RNA"/>
</dbReference>
<name>A0A0A9EY23_ARUDO</name>
<evidence type="ECO:0000313" key="2">
    <source>
        <dbReference type="EMBL" id="JAE02786.1"/>
    </source>
</evidence>
<sequence>MRSPTDRRSAWSPCATTSRGCAPPSSRRPPGSGRSSPGGGPRRNSQRAASTGCSRAGR</sequence>
<feature type="compositionally biased region" description="Polar residues" evidence="1">
    <location>
        <begin position="46"/>
        <end position="58"/>
    </location>
</feature>
<protein>
    <submittedName>
        <fullName evidence="2">Uncharacterized protein</fullName>
    </submittedName>
</protein>
<organism evidence="2">
    <name type="scientific">Arundo donax</name>
    <name type="common">Giant reed</name>
    <name type="synonym">Donax arundinaceus</name>
    <dbReference type="NCBI Taxonomy" id="35708"/>
    <lineage>
        <taxon>Eukaryota</taxon>
        <taxon>Viridiplantae</taxon>
        <taxon>Streptophyta</taxon>
        <taxon>Embryophyta</taxon>
        <taxon>Tracheophyta</taxon>
        <taxon>Spermatophyta</taxon>
        <taxon>Magnoliopsida</taxon>
        <taxon>Liliopsida</taxon>
        <taxon>Poales</taxon>
        <taxon>Poaceae</taxon>
        <taxon>PACMAD clade</taxon>
        <taxon>Arundinoideae</taxon>
        <taxon>Arundineae</taxon>
        <taxon>Arundo</taxon>
    </lineage>
</organism>
<feature type="compositionally biased region" description="Low complexity" evidence="1">
    <location>
        <begin position="18"/>
        <end position="35"/>
    </location>
</feature>
<accession>A0A0A9EY23</accession>
<dbReference type="AlphaFoldDB" id="A0A0A9EY23"/>
<feature type="region of interest" description="Disordered" evidence="1">
    <location>
        <begin position="1"/>
        <end position="58"/>
    </location>
</feature>
<proteinExistence type="predicted"/>
<evidence type="ECO:0000256" key="1">
    <source>
        <dbReference type="SAM" id="MobiDB-lite"/>
    </source>
</evidence>